<feature type="compositionally biased region" description="Basic residues" evidence="1">
    <location>
        <begin position="602"/>
        <end position="628"/>
    </location>
</feature>
<name>A0A2V0NN46_9CHLO</name>
<dbReference type="InParanoid" id="A0A2V0NN46"/>
<dbReference type="EMBL" id="BDRX01000007">
    <property type="protein sequence ID" value="GBF88978.1"/>
    <property type="molecule type" value="Genomic_DNA"/>
</dbReference>
<sequence length="696" mass="73606">MKGAPALSLYVEREEPRDVGRSGARRVEDALREALRVLESALRSDPNLALEAKTWLIDTIASLRGVEPATAAACFLGAPGGGAAGGRPTPLSRAAERQLLALACDVRAPRVAALLAPSASLLRGLFSRSDALIAAWFGGFGTGGLASFRRGAWALAGFSLARRDDAWRHLVWAGRHPQAPVAVAAKPHYFSELDVVATVRNLLRDCPEFWESHEVRRSLEGGEWLALDPAYIAEELQERLHRGGAWREDILRELSALPTCVGWRALCQRVAPLMGEGELLAVLRTLGARHFAPAGGLRGWARGGGGGGEGGAAVGAGGAGPERDAPLALAGVEWRDARDALLANALACHAGRLRRVLAGDAAARPQLQRVAALAAALHGGGGGGGEGGSDADGGAAQRAFLRRVDPASPRQRLLLLLNAWTLRLHLVDRCAGEGAAACLAPLLTRLGWQWQRQGDGGGGGDGGRPRPSPSQRDGGGDGEAERSARSLGLGAEAARLPHRRRDEAAAPAMPPSPALEQQQQQQQEEEEEEEEGRSPKREQQRERREPLSRGEAPGGASKRRRSRSNSSGHRSRGRSRSSSRGSSRSRSRSKARDGSRSSSSSGKHKRRRSSRKEKKAKRKKGKRRHRRSPSLMSIGGTSSDDAGGRGSDGRAGEARAGGGGSFAATAPGGARTEGGPDEIVDAAVQWACREWVRALV</sequence>
<evidence type="ECO:0000256" key="1">
    <source>
        <dbReference type="SAM" id="MobiDB-lite"/>
    </source>
</evidence>
<accession>A0A2V0NN46</accession>
<evidence type="ECO:0000313" key="2">
    <source>
        <dbReference type="EMBL" id="GBF88978.1"/>
    </source>
</evidence>
<dbReference type="OrthoDB" id="1927237at2759"/>
<comment type="caution">
    <text evidence="2">The sequence shown here is derived from an EMBL/GenBank/DDBJ whole genome shotgun (WGS) entry which is preliminary data.</text>
</comment>
<dbReference type="Proteomes" id="UP000247498">
    <property type="component" value="Unassembled WGS sequence"/>
</dbReference>
<feature type="compositionally biased region" description="Basic residues" evidence="1">
    <location>
        <begin position="557"/>
        <end position="589"/>
    </location>
</feature>
<dbReference type="PANTHER" id="PTHR37766:SF1">
    <property type="entry name" value="OS01G0897100 PROTEIN"/>
    <property type="match status" value="1"/>
</dbReference>
<reference evidence="2 3" key="1">
    <citation type="journal article" date="2018" name="Sci. Rep.">
        <title>Raphidocelis subcapitata (=Pseudokirchneriella subcapitata) provides an insight into genome evolution and environmental adaptations in the Sphaeropleales.</title>
        <authorList>
            <person name="Suzuki S."/>
            <person name="Yamaguchi H."/>
            <person name="Nakajima N."/>
            <person name="Kawachi M."/>
        </authorList>
    </citation>
    <scope>NUCLEOTIDE SEQUENCE [LARGE SCALE GENOMIC DNA]</scope>
    <source>
        <strain evidence="2 3">NIES-35</strain>
    </source>
</reference>
<gene>
    <name evidence="2" type="ORF">Rsub_01477</name>
</gene>
<proteinExistence type="predicted"/>
<dbReference type="AlphaFoldDB" id="A0A2V0NN46"/>
<keyword evidence="3" id="KW-1185">Reference proteome</keyword>
<protein>
    <submittedName>
        <fullName evidence="2">Uncharacterized protein</fullName>
    </submittedName>
</protein>
<feature type="compositionally biased region" description="Basic and acidic residues" evidence="1">
    <location>
        <begin position="532"/>
        <end position="548"/>
    </location>
</feature>
<dbReference type="PANTHER" id="PTHR37766">
    <property type="entry name" value="OS01G0897100 PROTEIN"/>
    <property type="match status" value="1"/>
</dbReference>
<dbReference type="STRING" id="307507.A0A2V0NN46"/>
<evidence type="ECO:0000313" key="3">
    <source>
        <dbReference type="Proteomes" id="UP000247498"/>
    </source>
</evidence>
<organism evidence="2 3">
    <name type="scientific">Raphidocelis subcapitata</name>
    <dbReference type="NCBI Taxonomy" id="307507"/>
    <lineage>
        <taxon>Eukaryota</taxon>
        <taxon>Viridiplantae</taxon>
        <taxon>Chlorophyta</taxon>
        <taxon>core chlorophytes</taxon>
        <taxon>Chlorophyceae</taxon>
        <taxon>CS clade</taxon>
        <taxon>Sphaeropleales</taxon>
        <taxon>Selenastraceae</taxon>
        <taxon>Raphidocelis</taxon>
    </lineage>
</organism>
<feature type="region of interest" description="Disordered" evidence="1">
    <location>
        <begin position="451"/>
        <end position="677"/>
    </location>
</feature>